<dbReference type="AlphaFoldDB" id="A0A8H6MWG8"/>
<evidence type="ECO:0000313" key="4">
    <source>
        <dbReference type="Proteomes" id="UP000654918"/>
    </source>
</evidence>
<sequence length="421" mass="47011">MGGLLDNLFKEIPGTTIILSTKQKVVLADMNYIIKDDLAEGDDIHPGDEGFRKMAAVWWKAIQVAMDEDLITAPAESDVVTDGTYNLCPKKYGSGRPAEGTQQGSGEDDGIYKHTSEKLDKRMVITTSGKAGDFFFARMRLDKTDDLIRWEKNKKGEVQYHFYQNDGNGHWDTFGDKQVTFTVHDNCEGSPLGVRWADMNGDGLDDFVCIETNGGIFTNEGFKQNRIHLADIDGDGRFDYCALVDNGDIKCWRNGGLGEKAAYWQPMGTVFTSKGKGDYHGVRFADVNGDGRTDWLWLNDQGQTSIYTNNRGCEKGTEGDGLKPLWREAENMKNGNGPTHPGVGVDGARANIHFARATGVVQDFGLHMVSDYIWIEDKAYGVDQHEYTFHVWKILGRGGTKLKGEQQLHNDKPRFTLTLRL</sequence>
<dbReference type="InterPro" id="IPR013517">
    <property type="entry name" value="FG-GAP"/>
</dbReference>
<evidence type="ECO:0000256" key="2">
    <source>
        <dbReference type="SAM" id="MobiDB-lite"/>
    </source>
</evidence>
<feature type="region of interest" description="Disordered" evidence="2">
    <location>
        <begin position="91"/>
        <end position="112"/>
    </location>
</feature>
<keyword evidence="4" id="KW-1185">Reference proteome</keyword>
<dbReference type="InterPro" id="IPR028994">
    <property type="entry name" value="Integrin_alpha_N"/>
</dbReference>
<dbReference type="Pfam" id="PF13517">
    <property type="entry name" value="FG-GAP_3"/>
    <property type="match status" value="1"/>
</dbReference>
<comment type="caution">
    <text evidence="3">The sequence shown here is derived from an EMBL/GenBank/DDBJ whole genome shotgun (WGS) entry which is preliminary data.</text>
</comment>
<organism evidence="3 4">
    <name type="scientific">Colletotrichum plurivorum</name>
    <dbReference type="NCBI Taxonomy" id="2175906"/>
    <lineage>
        <taxon>Eukaryota</taxon>
        <taxon>Fungi</taxon>
        <taxon>Dikarya</taxon>
        <taxon>Ascomycota</taxon>
        <taxon>Pezizomycotina</taxon>
        <taxon>Sordariomycetes</taxon>
        <taxon>Hypocreomycetidae</taxon>
        <taxon>Glomerellales</taxon>
        <taxon>Glomerellaceae</taxon>
        <taxon>Colletotrichum</taxon>
        <taxon>Colletotrichum orchidearum species complex</taxon>
    </lineage>
</organism>
<proteinExistence type="predicted"/>
<evidence type="ECO:0000256" key="1">
    <source>
        <dbReference type="ARBA" id="ARBA00022729"/>
    </source>
</evidence>
<evidence type="ECO:0000313" key="3">
    <source>
        <dbReference type="EMBL" id="KAF6810813.1"/>
    </source>
</evidence>
<dbReference type="SUPFAM" id="SSF69318">
    <property type="entry name" value="Integrin alpha N-terminal domain"/>
    <property type="match status" value="1"/>
</dbReference>
<dbReference type="EMBL" id="WIGO01000483">
    <property type="protein sequence ID" value="KAF6810813.1"/>
    <property type="molecule type" value="Genomic_DNA"/>
</dbReference>
<gene>
    <name evidence="3" type="ORF">CPLU01_15234</name>
</gene>
<dbReference type="Proteomes" id="UP000654918">
    <property type="component" value="Unassembled WGS sequence"/>
</dbReference>
<dbReference type="InterPro" id="IPR036514">
    <property type="entry name" value="SGNH_hydro_sf"/>
</dbReference>
<accession>A0A8H6MWG8</accession>
<evidence type="ECO:0008006" key="5">
    <source>
        <dbReference type="Google" id="ProtNLM"/>
    </source>
</evidence>
<dbReference type="Gene3D" id="3.40.50.1110">
    <property type="entry name" value="SGNH hydrolase"/>
    <property type="match status" value="1"/>
</dbReference>
<protein>
    <recommendedName>
        <fullName evidence="5">FG-GAP repeat domain-containing protein</fullName>
    </recommendedName>
</protein>
<name>A0A8H6MWG8_9PEZI</name>
<keyword evidence="1" id="KW-0732">Signal</keyword>
<reference evidence="3" key="1">
    <citation type="journal article" date="2020" name="Phytopathology">
        <title>Genome Sequence Resources of Colletotrichum truncatum, C. plurivorum, C. musicola, and C. sojae: Four Species Pathogenic to Soybean (Glycine max).</title>
        <authorList>
            <person name="Rogerio F."/>
            <person name="Boufleur T.R."/>
            <person name="Ciampi-Guillardi M."/>
            <person name="Sukno S.A."/>
            <person name="Thon M.R."/>
            <person name="Massola Junior N.S."/>
            <person name="Baroncelli R."/>
        </authorList>
    </citation>
    <scope>NUCLEOTIDE SEQUENCE</scope>
    <source>
        <strain evidence="3">LFN00145</strain>
    </source>
</reference>